<protein>
    <submittedName>
        <fullName evidence="1">Uncharacterized protein</fullName>
    </submittedName>
</protein>
<organism evidence="1 2">
    <name type="scientific">Candida oxycetoniae</name>
    <dbReference type="NCBI Taxonomy" id="497107"/>
    <lineage>
        <taxon>Eukaryota</taxon>
        <taxon>Fungi</taxon>
        <taxon>Dikarya</taxon>
        <taxon>Ascomycota</taxon>
        <taxon>Saccharomycotina</taxon>
        <taxon>Pichiomycetes</taxon>
        <taxon>Debaryomycetaceae</taxon>
        <taxon>Candida/Lodderomyces clade</taxon>
        <taxon>Candida</taxon>
    </lineage>
</organism>
<comment type="caution">
    <text evidence="1">The sequence shown here is derived from an EMBL/GenBank/DDBJ whole genome shotgun (WGS) entry which is preliminary data.</text>
</comment>
<accession>A0AAI9SX85</accession>
<dbReference type="Proteomes" id="UP001202479">
    <property type="component" value="Unassembled WGS sequence"/>
</dbReference>
<reference evidence="1" key="1">
    <citation type="journal article" date="2022" name="DNA Res.">
        <title>Genome analysis of five recently described species of the CUG-Ser clade uncovers Candida theae as a new hybrid lineage with pathogenic potential in the Candida parapsilosis species complex.</title>
        <authorList>
            <person name="Mixao V."/>
            <person name="Del Olmo V."/>
            <person name="Hegedusova E."/>
            <person name="Saus E."/>
            <person name="Pryszcz L."/>
            <person name="Cillingova A."/>
            <person name="Nosek J."/>
            <person name="Gabaldon T."/>
        </authorList>
    </citation>
    <scope>NUCLEOTIDE SEQUENCE</scope>
    <source>
        <strain evidence="1">CBS 10844</strain>
    </source>
</reference>
<dbReference type="RefSeq" id="XP_049180116.1">
    <property type="nucleotide sequence ID" value="XM_049324032.1"/>
</dbReference>
<sequence>EREENGLVKTQTNNSTFSITETNDCNNVHIEENDGLFSFVASNKKTKYKKLVVAKADLVKQIMKLNIDLKWSHEIIATEISSFMKFRGQFLSFALKRFVSQEIKSLKSRDIELRKVLYNVKQHNL</sequence>
<dbReference type="AlphaFoldDB" id="A0AAI9SX85"/>
<dbReference type="EMBL" id="JAHUZD010000103">
    <property type="protein sequence ID" value="KAI3404371.2"/>
    <property type="molecule type" value="Genomic_DNA"/>
</dbReference>
<feature type="non-terminal residue" evidence="1">
    <location>
        <position position="1"/>
    </location>
</feature>
<evidence type="ECO:0000313" key="1">
    <source>
        <dbReference type="EMBL" id="KAI3404371.2"/>
    </source>
</evidence>
<evidence type="ECO:0000313" key="2">
    <source>
        <dbReference type="Proteomes" id="UP001202479"/>
    </source>
</evidence>
<proteinExistence type="predicted"/>
<keyword evidence="2" id="KW-1185">Reference proteome</keyword>
<dbReference type="GeneID" id="73380385"/>
<name>A0AAI9SX85_9ASCO</name>
<gene>
    <name evidence="1" type="ORF">KGF56_002768</name>
</gene>